<organism evidence="2 3">
    <name type="scientific">Vibrio agarilyticus</name>
    <dbReference type="NCBI Taxonomy" id="2726741"/>
    <lineage>
        <taxon>Bacteria</taxon>
        <taxon>Pseudomonadati</taxon>
        <taxon>Pseudomonadota</taxon>
        <taxon>Gammaproteobacteria</taxon>
        <taxon>Vibrionales</taxon>
        <taxon>Vibrionaceae</taxon>
        <taxon>Vibrio</taxon>
    </lineage>
</organism>
<evidence type="ECO:0000313" key="2">
    <source>
        <dbReference type="EMBL" id="NLS13345.1"/>
    </source>
</evidence>
<dbReference type="EMBL" id="JABAIK010000009">
    <property type="protein sequence ID" value="NLS13345.1"/>
    <property type="molecule type" value="Genomic_DNA"/>
</dbReference>
<comment type="caution">
    <text evidence="2">The sequence shown here is derived from an EMBL/GenBank/DDBJ whole genome shotgun (WGS) entry which is preliminary data.</text>
</comment>
<dbReference type="RefSeq" id="WP_168836437.1">
    <property type="nucleotide sequence ID" value="NZ_JABAIK010000009.1"/>
</dbReference>
<protein>
    <submittedName>
        <fullName evidence="2">DUF2861 family protein</fullName>
    </submittedName>
</protein>
<dbReference type="InterPro" id="IPR021290">
    <property type="entry name" value="DUF2861"/>
</dbReference>
<gene>
    <name evidence="2" type="ORF">HGP28_10620</name>
</gene>
<dbReference type="Proteomes" id="UP000535589">
    <property type="component" value="Unassembled WGS sequence"/>
</dbReference>
<evidence type="ECO:0000256" key="1">
    <source>
        <dbReference type="SAM" id="SignalP"/>
    </source>
</evidence>
<dbReference type="AlphaFoldDB" id="A0A7X8YH92"/>
<accession>A0A7X8YH92</accession>
<feature type="chain" id="PRO_5030659939" evidence="1">
    <location>
        <begin position="20"/>
        <end position="308"/>
    </location>
</feature>
<proteinExistence type="predicted"/>
<feature type="signal peptide" evidence="1">
    <location>
        <begin position="1"/>
        <end position="19"/>
    </location>
</feature>
<dbReference type="Pfam" id="PF11060">
    <property type="entry name" value="DUF2861"/>
    <property type="match status" value="1"/>
</dbReference>
<name>A0A7X8YH92_9VIBR</name>
<sequence length="308" mass="35416">MKTWVWLVAFVGLSAPLYAANEQWFEHNTALSQAHQHLLENDMPGMYQALIEVWQTAPNTITQNHLSELLAHSLTWDCGQSLAAKPLPDWISALKLTRQTIESPGRKTYRAIVDITSVEDVVDIELTRWPDKELSGEQPINLIDADGIQTEQNNSDNVTNFKERQHQKVYSLTSELEAGLYRLAATSHDGNNWSSWVILEESQPAMELRWTAQNSWQVQRTQLRNVKCPLPQLVVGLFDYQNGEYQQIWQASYESDYPTTFDPSSAIPDKRYILAVSLNTRRWQGDIVIEHRQTLSRNYERSQATTQE</sequence>
<evidence type="ECO:0000313" key="3">
    <source>
        <dbReference type="Proteomes" id="UP000535589"/>
    </source>
</evidence>
<reference evidence="2 3" key="1">
    <citation type="submission" date="2020-04" db="EMBL/GenBank/DDBJ databases">
        <title>Vibrio sp. SM6, a novel species isolated from seawater.</title>
        <authorList>
            <person name="Wang X."/>
        </authorList>
    </citation>
    <scope>NUCLEOTIDE SEQUENCE [LARGE SCALE GENOMIC DNA]</scope>
    <source>
        <strain evidence="2 3">SM6</strain>
    </source>
</reference>
<keyword evidence="1" id="KW-0732">Signal</keyword>
<keyword evidence="3" id="KW-1185">Reference proteome</keyword>